<feature type="domain" description="PAC" evidence="4">
    <location>
        <begin position="535"/>
        <end position="589"/>
    </location>
</feature>
<dbReference type="NCBIfam" id="TIGR00229">
    <property type="entry name" value="sensory_box"/>
    <property type="match status" value="2"/>
</dbReference>
<gene>
    <name evidence="8" type="ORF">GPA27_26155</name>
</gene>
<keyword evidence="9" id="KW-1185">Reference proteome</keyword>
<dbReference type="InterPro" id="IPR001610">
    <property type="entry name" value="PAC"/>
</dbReference>
<dbReference type="SMART" id="SM00086">
    <property type="entry name" value="PAC"/>
    <property type="match status" value="2"/>
</dbReference>
<feature type="domain" description="PAS" evidence="3">
    <location>
        <begin position="372"/>
        <end position="415"/>
    </location>
</feature>
<proteinExistence type="predicted"/>
<dbReference type="InterPro" id="IPR043128">
    <property type="entry name" value="Rev_trsase/Diguanyl_cyclase"/>
</dbReference>
<keyword evidence="1" id="KW-0175">Coiled coil</keyword>
<dbReference type="SMART" id="SM00304">
    <property type="entry name" value="HAMP"/>
    <property type="match status" value="1"/>
</dbReference>
<dbReference type="CDD" id="cd01948">
    <property type="entry name" value="EAL"/>
    <property type="match status" value="1"/>
</dbReference>
<accession>A0ABX1NND8</accession>
<dbReference type="SUPFAM" id="SSF55785">
    <property type="entry name" value="PYP-like sensor domain (PAS domain)"/>
    <property type="match status" value="2"/>
</dbReference>
<feature type="transmembrane region" description="Helical" evidence="2">
    <location>
        <begin position="9"/>
        <end position="30"/>
    </location>
</feature>
<dbReference type="SUPFAM" id="SSF55073">
    <property type="entry name" value="Nucleotide cyclase"/>
    <property type="match status" value="1"/>
</dbReference>
<keyword evidence="2" id="KW-1133">Transmembrane helix</keyword>
<dbReference type="SMART" id="SM00052">
    <property type="entry name" value="EAL"/>
    <property type="match status" value="1"/>
</dbReference>
<dbReference type="InterPro" id="IPR052155">
    <property type="entry name" value="Biofilm_reg_signaling"/>
</dbReference>
<dbReference type="InterPro" id="IPR000014">
    <property type="entry name" value="PAS"/>
</dbReference>
<organism evidence="8 9">
    <name type="scientific">Aromatoleum toluolicum</name>
    <dbReference type="NCBI Taxonomy" id="90060"/>
    <lineage>
        <taxon>Bacteria</taxon>
        <taxon>Pseudomonadati</taxon>
        <taxon>Pseudomonadota</taxon>
        <taxon>Betaproteobacteria</taxon>
        <taxon>Rhodocyclales</taxon>
        <taxon>Rhodocyclaceae</taxon>
        <taxon>Aromatoleum</taxon>
    </lineage>
</organism>
<comment type="caution">
    <text evidence="8">The sequence shown here is derived from an EMBL/GenBank/DDBJ whole genome shotgun (WGS) entry which is preliminary data.</text>
</comment>
<feature type="domain" description="PAS" evidence="3">
    <location>
        <begin position="461"/>
        <end position="509"/>
    </location>
</feature>
<feature type="domain" description="HAMP" evidence="6">
    <location>
        <begin position="280"/>
        <end position="335"/>
    </location>
</feature>
<dbReference type="Gene3D" id="3.30.70.270">
    <property type="match status" value="1"/>
</dbReference>
<dbReference type="InterPro" id="IPR029787">
    <property type="entry name" value="Nucleotide_cyclase"/>
</dbReference>
<dbReference type="SMART" id="SM00267">
    <property type="entry name" value="GGDEF"/>
    <property type="match status" value="1"/>
</dbReference>
<evidence type="ECO:0000259" key="4">
    <source>
        <dbReference type="PROSITE" id="PS50113"/>
    </source>
</evidence>
<evidence type="ECO:0000256" key="1">
    <source>
        <dbReference type="SAM" id="Coils"/>
    </source>
</evidence>
<evidence type="ECO:0000259" key="3">
    <source>
        <dbReference type="PROSITE" id="PS50112"/>
    </source>
</evidence>
<dbReference type="Pfam" id="PF00990">
    <property type="entry name" value="GGDEF"/>
    <property type="match status" value="1"/>
</dbReference>
<dbReference type="InterPro" id="IPR000700">
    <property type="entry name" value="PAS-assoc_C"/>
</dbReference>
<evidence type="ECO:0000259" key="6">
    <source>
        <dbReference type="PROSITE" id="PS50885"/>
    </source>
</evidence>
<dbReference type="PROSITE" id="PS50887">
    <property type="entry name" value="GGDEF"/>
    <property type="match status" value="1"/>
</dbReference>
<dbReference type="PROSITE" id="PS50112">
    <property type="entry name" value="PAS"/>
    <property type="match status" value="2"/>
</dbReference>
<dbReference type="Pfam" id="PF00563">
    <property type="entry name" value="EAL"/>
    <property type="match status" value="1"/>
</dbReference>
<evidence type="ECO:0000259" key="5">
    <source>
        <dbReference type="PROSITE" id="PS50883"/>
    </source>
</evidence>
<dbReference type="PROSITE" id="PS50885">
    <property type="entry name" value="HAMP"/>
    <property type="match status" value="1"/>
</dbReference>
<dbReference type="Proteomes" id="UP000634522">
    <property type="component" value="Unassembled WGS sequence"/>
</dbReference>
<dbReference type="EMBL" id="WTVS01000106">
    <property type="protein sequence ID" value="NMG00870.1"/>
    <property type="molecule type" value="Genomic_DNA"/>
</dbReference>
<keyword evidence="2" id="KW-0812">Transmembrane</keyword>
<dbReference type="PANTHER" id="PTHR44757">
    <property type="entry name" value="DIGUANYLATE CYCLASE DGCP"/>
    <property type="match status" value="1"/>
</dbReference>
<dbReference type="PROSITE" id="PS50113">
    <property type="entry name" value="PAC"/>
    <property type="match status" value="1"/>
</dbReference>
<feature type="coiled-coil region" evidence="1">
    <location>
        <begin position="316"/>
        <end position="343"/>
    </location>
</feature>
<reference evidence="8 9" key="1">
    <citation type="submission" date="2019-12" db="EMBL/GenBank/DDBJ databases">
        <title>Comparative genomics gives insights into the taxonomy of the Azoarcus-Aromatoleum group and reveals separate origins of nif in the plant-associated Azoarcus and non-plant-associated Aromatoleum sub-groups.</title>
        <authorList>
            <person name="Lafos M."/>
            <person name="Maluk M."/>
            <person name="Batista M."/>
            <person name="Junghare M."/>
            <person name="Carmona M."/>
            <person name="Faoro H."/>
            <person name="Cruz L.M."/>
            <person name="Battistoni F."/>
            <person name="De Souza E."/>
            <person name="Pedrosa F."/>
            <person name="Chen W.-M."/>
            <person name="Poole P.S."/>
            <person name="Dixon R.A."/>
            <person name="James E.K."/>
        </authorList>
    </citation>
    <scope>NUCLEOTIDE SEQUENCE [LARGE SCALE GENOMIC DNA]</scope>
    <source>
        <strain evidence="8 9">T</strain>
    </source>
</reference>
<feature type="domain" description="GGDEF" evidence="7">
    <location>
        <begin position="621"/>
        <end position="754"/>
    </location>
</feature>
<dbReference type="InterPro" id="IPR013655">
    <property type="entry name" value="PAS_fold_3"/>
</dbReference>
<dbReference type="PANTHER" id="PTHR44757:SF2">
    <property type="entry name" value="BIOFILM ARCHITECTURE MAINTENANCE PROTEIN MBAA"/>
    <property type="match status" value="1"/>
</dbReference>
<dbReference type="InterPro" id="IPR000160">
    <property type="entry name" value="GGDEF_dom"/>
</dbReference>
<evidence type="ECO:0000313" key="8">
    <source>
        <dbReference type="EMBL" id="NMG00870.1"/>
    </source>
</evidence>
<evidence type="ECO:0000256" key="2">
    <source>
        <dbReference type="SAM" id="Phobius"/>
    </source>
</evidence>
<dbReference type="Pfam" id="PF13426">
    <property type="entry name" value="PAS_9"/>
    <property type="match status" value="1"/>
</dbReference>
<dbReference type="Gene3D" id="3.20.20.450">
    <property type="entry name" value="EAL domain"/>
    <property type="match status" value="1"/>
</dbReference>
<dbReference type="SMART" id="SM00091">
    <property type="entry name" value="PAS"/>
    <property type="match status" value="2"/>
</dbReference>
<dbReference type="InterPro" id="IPR035965">
    <property type="entry name" value="PAS-like_dom_sf"/>
</dbReference>
<name>A0ABX1NND8_9RHOO</name>
<dbReference type="CDD" id="cd01949">
    <property type="entry name" value="GGDEF"/>
    <property type="match status" value="1"/>
</dbReference>
<dbReference type="InterPro" id="IPR035919">
    <property type="entry name" value="EAL_sf"/>
</dbReference>
<dbReference type="PROSITE" id="PS50883">
    <property type="entry name" value="EAL"/>
    <property type="match status" value="1"/>
</dbReference>
<dbReference type="InterPro" id="IPR003660">
    <property type="entry name" value="HAMP_dom"/>
</dbReference>
<evidence type="ECO:0000259" key="7">
    <source>
        <dbReference type="PROSITE" id="PS50887"/>
    </source>
</evidence>
<dbReference type="Gene3D" id="6.10.340.10">
    <property type="match status" value="1"/>
</dbReference>
<protein>
    <submittedName>
        <fullName evidence="8">EAL domain-containing protein</fullName>
    </submittedName>
</protein>
<dbReference type="RefSeq" id="WP_169143377.1">
    <property type="nucleotide sequence ID" value="NZ_WTVS01000106.1"/>
</dbReference>
<evidence type="ECO:0000313" key="9">
    <source>
        <dbReference type="Proteomes" id="UP000634522"/>
    </source>
</evidence>
<keyword evidence="2" id="KW-0472">Membrane</keyword>
<feature type="domain" description="EAL" evidence="5">
    <location>
        <begin position="763"/>
        <end position="1017"/>
    </location>
</feature>
<dbReference type="Pfam" id="PF08447">
    <property type="entry name" value="PAS_3"/>
    <property type="match status" value="1"/>
</dbReference>
<dbReference type="InterPro" id="IPR001633">
    <property type="entry name" value="EAL_dom"/>
</dbReference>
<dbReference type="Gene3D" id="3.30.450.20">
    <property type="entry name" value="PAS domain"/>
    <property type="match status" value="2"/>
</dbReference>
<dbReference type="SUPFAM" id="SSF141868">
    <property type="entry name" value="EAL domain-like"/>
    <property type="match status" value="1"/>
</dbReference>
<sequence>MRLGLRGRYTLYGATLTTLVVVVMAALSYFNARTLVHGIATGHLAQIASSVSDRIGRTLDLAHRELAALAAQPLLSNALLDSQGRDAYLRPFLARHTLPVSIDYNLVVTDYRGEPVAARKAPRSFRGEAWLAEKVLRGETHAAIERLDADADAVLRVAVPILVNATGTFEGALVFEANLSQWLRSAGSPFDLHDDGLTAVALTAGGGMVMQRSFPGNSTRLVSSSHAVNPGLPLAAPLLVSVSMDAEVFERPIEALLAEHVAWGLVAILLVGAASRALARAQTRRIEELASVARAVALTGLPRQGFSAGYFGNDEVGDLAASLVRLLEELKAHESELETLVEERTADLNRAQAIAHVGSWVYLPQVPKLELSAETRRLFGLPADSRLSWQALQEAVHPDDRAVVQRAWRRVIAGEPFDIEHRVLLGEEVRWVREIAKRIALPGEPPRCVGTVEDVTERRLTEARMREAMVVFSASSQGIMTMDAQGTITSVNPAFCRITGYAAEEVLGRKATVFGAGRQDDAFNDAMWSALKTYGEWEGEVWNRRRSGEIYPQWLTMSAVRGEGDGVVEYVAMFSDITERKQHEDEIWRQANFDALTGLANRSLLYDRLDRTLANARRNGCKAGLLFLDLDGFKWVNDTLGHDVGDELLVEVARRLKGCVREQDTVARLGGDEFTIVVGELHDPEDLRTVGEKVLGVLEDPIALAGTRHQISGSMGITVFPDDGEDVHSLLRNADIAMYKSKQNGKNRFHFYAREMQCDALRRMQIETDLRAALAHGEFTLEYQPIVVADSGELFGAEALIRWAHPQLGAVSPADFVPVAEDSGLIVPIGAWVLREAVRQMHAWRLLGHALPHLAVNVSGVQFRDPALTELVAEVMDAYAVAAGALTLEICESVMVDANSATEQRMRVLKEQGVAYSLDDFGTGFSSLSYLKRFPVDIVKIDRSFVRDCPDDRSDAHLVAAIINMAHSLDLKVVAEGVETQAQADFLRERGCDYLQGYLIAKPLRAEAFEGLLRRRGSRASREGLSLVAG</sequence>
<dbReference type="CDD" id="cd00130">
    <property type="entry name" value="PAS"/>
    <property type="match status" value="2"/>
</dbReference>
<dbReference type="NCBIfam" id="TIGR00254">
    <property type="entry name" value="GGDEF"/>
    <property type="match status" value="1"/>
</dbReference>